<dbReference type="EMBL" id="LGSR01000029">
    <property type="protein sequence ID" value="KOS16612.1"/>
    <property type="molecule type" value="Genomic_DNA"/>
</dbReference>
<evidence type="ECO:0000313" key="2">
    <source>
        <dbReference type="Proteomes" id="UP000053831"/>
    </source>
</evidence>
<comment type="caution">
    <text evidence="1">The sequence shown here is derived from an EMBL/GenBank/DDBJ whole genome shotgun (WGS) entry which is preliminary data.</text>
</comment>
<accession>A0A0M9VRH1</accession>
<protein>
    <submittedName>
        <fullName evidence="1">Uncharacterized protein</fullName>
    </submittedName>
</protein>
<reference evidence="1 2" key="1">
    <citation type="submission" date="2015-07" db="EMBL/GenBank/DDBJ databases">
        <title>The genome of the fungus Escovopsis weberi, a specialized disease agent of ant agriculture.</title>
        <authorList>
            <person name="de Man T.J."/>
            <person name="Stajich J.E."/>
            <person name="Kubicek C.P."/>
            <person name="Chenthamara K."/>
            <person name="Atanasova L."/>
            <person name="Druzhinina I.S."/>
            <person name="Birnbaum S."/>
            <person name="Barribeau S.M."/>
            <person name="Teiling C."/>
            <person name="Suen G."/>
            <person name="Currie C."/>
            <person name="Gerardo N.M."/>
        </authorList>
    </citation>
    <scope>NUCLEOTIDE SEQUENCE [LARGE SCALE GENOMIC DNA]</scope>
</reference>
<gene>
    <name evidence="1" type="ORF">ESCO_004938</name>
</gene>
<dbReference type="Proteomes" id="UP000053831">
    <property type="component" value="Unassembled WGS sequence"/>
</dbReference>
<evidence type="ECO:0000313" key="1">
    <source>
        <dbReference type="EMBL" id="KOS16612.1"/>
    </source>
</evidence>
<name>A0A0M9VRH1_ESCWE</name>
<dbReference type="OrthoDB" id="1470711at2759"/>
<sequence>MTRHIRDELVNGIVSRHLCINKISEPLAAHEQIEIEAVVPSDTSRGFHEDVSDINGLAIVAAFEHLITGRIEIFDCVTANHEKIPDVDSEEYPSWLCRKACDYEAYSSGYLPRKNQMKDHRADIVMAPIGAAKVGTGSEKHPDTVWEIKFVSELSHEHALQACIYAYLLGTKSGRAPRIMLFNVRTGEKWEITPRNGLDGLRLTVEEALTAKYTVHERMKDEEFLEMCAGIRQEVRDLRA</sequence>
<organism evidence="1 2">
    <name type="scientific">Escovopsis weberi</name>
    <dbReference type="NCBI Taxonomy" id="150374"/>
    <lineage>
        <taxon>Eukaryota</taxon>
        <taxon>Fungi</taxon>
        <taxon>Dikarya</taxon>
        <taxon>Ascomycota</taxon>
        <taxon>Pezizomycotina</taxon>
        <taxon>Sordariomycetes</taxon>
        <taxon>Hypocreomycetidae</taxon>
        <taxon>Hypocreales</taxon>
        <taxon>Hypocreaceae</taxon>
        <taxon>Escovopsis</taxon>
    </lineage>
</organism>
<dbReference type="STRING" id="150374.A0A0M9VRH1"/>
<keyword evidence="2" id="KW-1185">Reference proteome</keyword>
<dbReference type="AlphaFoldDB" id="A0A0M9VRH1"/>
<proteinExistence type="predicted"/>